<dbReference type="NCBIfam" id="TIGR00043">
    <property type="entry name" value="rRNA maturation RNase YbeY"/>
    <property type="match status" value="1"/>
</dbReference>
<keyword evidence="5 7" id="KW-0378">Hydrolase</keyword>
<dbReference type="GO" id="GO:0004222">
    <property type="term" value="F:metalloendopeptidase activity"/>
    <property type="evidence" value="ECO:0007669"/>
    <property type="project" value="InterPro"/>
</dbReference>
<evidence type="ECO:0000256" key="5">
    <source>
        <dbReference type="ARBA" id="ARBA00022801"/>
    </source>
</evidence>
<organism evidence="8 9">
    <name type="scientific">Acidipila rosea</name>
    <dbReference type="NCBI Taxonomy" id="768535"/>
    <lineage>
        <taxon>Bacteria</taxon>
        <taxon>Pseudomonadati</taxon>
        <taxon>Acidobacteriota</taxon>
        <taxon>Terriglobia</taxon>
        <taxon>Terriglobales</taxon>
        <taxon>Acidobacteriaceae</taxon>
        <taxon>Acidipila</taxon>
    </lineage>
</organism>
<dbReference type="GO" id="GO:0005737">
    <property type="term" value="C:cytoplasm"/>
    <property type="evidence" value="ECO:0007669"/>
    <property type="project" value="UniProtKB-SubCell"/>
</dbReference>
<dbReference type="GO" id="GO:0006364">
    <property type="term" value="P:rRNA processing"/>
    <property type="evidence" value="ECO:0007669"/>
    <property type="project" value="UniProtKB-UniRule"/>
</dbReference>
<dbReference type="PANTHER" id="PTHR46986">
    <property type="entry name" value="ENDORIBONUCLEASE YBEY, CHLOROPLASTIC"/>
    <property type="match status" value="1"/>
</dbReference>
<evidence type="ECO:0000256" key="7">
    <source>
        <dbReference type="HAMAP-Rule" id="MF_00009"/>
    </source>
</evidence>
<comment type="cofactor">
    <cofactor evidence="7">
        <name>Zn(2+)</name>
        <dbReference type="ChEBI" id="CHEBI:29105"/>
    </cofactor>
    <text evidence="7">Binds 1 zinc ion.</text>
</comment>
<dbReference type="Pfam" id="PF02130">
    <property type="entry name" value="YbeY"/>
    <property type="match status" value="1"/>
</dbReference>
<keyword evidence="6 7" id="KW-0862">Zinc</keyword>
<evidence type="ECO:0000256" key="2">
    <source>
        <dbReference type="ARBA" id="ARBA00022722"/>
    </source>
</evidence>
<evidence type="ECO:0000256" key="6">
    <source>
        <dbReference type="ARBA" id="ARBA00022833"/>
    </source>
</evidence>
<keyword evidence="4 7" id="KW-0255">Endonuclease</keyword>
<protein>
    <recommendedName>
        <fullName evidence="7">Endoribonuclease YbeY</fullName>
        <ecNumber evidence="7">3.1.-.-</ecNumber>
    </recommendedName>
</protein>
<comment type="subcellular location">
    <subcellularLocation>
        <location evidence="7">Cytoplasm</location>
    </subcellularLocation>
</comment>
<evidence type="ECO:0000313" key="9">
    <source>
        <dbReference type="Proteomes" id="UP000295210"/>
    </source>
</evidence>
<dbReference type="GO" id="GO:0004521">
    <property type="term" value="F:RNA endonuclease activity"/>
    <property type="evidence" value="ECO:0007669"/>
    <property type="project" value="UniProtKB-UniRule"/>
</dbReference>
<dbReference type="Proteomes" id="UP000295210">
    <property type="component" value="Unassembled WGS sequence"/>
</dbReference>
<dbReference type="PANTHER" id="PTHR46986:SF1">
    <property type="entry name" value="ENDORIBONUCLEASE YBEY, CHLOROPLASTIC"/>
    <property type="match status" value="1"/>
</dbReference>
<proteinExistence type="inferred from homology"/>
<keyword evidence="3 7" id="KW-0479">Metal-binding</keyword>
<comment type="similarity">
    <text evidence="1 7">Belongs to the endoribonuclease YbeY family.</text>
</comment>
<sequence length="153" mass="16734">MILIEPDATKSFKASALRKRELSRFLNAAQKAAKLRGRVDVLLTDDAGIKRLNRDFRKKNKATDVLSFPAFAPPGLKSPMAGDLAISLDTASRQAESFGHTLEVELQILMLHGLLHLTGLDHETDKGEMAAYEAALRVELGLPTGLIQRSGTR</sequence>
<dbReference type="AlphaFoldDB" id="A0A4R1LCM0"/>
<dbReference type="GO" id="GO:0008270">
    <property type="term" value="F:zinc ion binding"/>
    <property type="evidence" value="ECO:0007669"/>
    <property type="project" value="UniProtKB-UniRule"/>
</dbReference>
<keyword evidence="7" id="KW-0963">Cytoplasm</keyword>
<evidence type="ECO:0000313" key="8">
    <source>
        <dbReference type="EMBL" id="TCK75377.1"/>
    </source>
</evidence>
<keyword evidence="9" id="KW-1185">Reference proteome</keyword>
<comment type="caution">
    <text evidence="8">The sequence shown here is derived from an EMBL/GenBank/DDBJ whole genome shotgun (WGS) entry which is preliminary data.</text>
</comment>
<name>A0A4R1LCM0_9BACT</name>
<evidence type="ECO:0000256" key="1">
    <source>
        <dbReference type="ARBA" id="ARBA00010875"/>
    </source>
</evidence>
<keyword evidence="7" id="KW-0690">Ribosome biogenesis</keyword>
<dbReference type="EMBL" id="SMGK01000001">
    <property type="protein sequence ID" value="TCK75377.1"/>
    <property type="molecule type" value="Genomic_DNA"/>
</dbReference>
<dbReference type="OrthoDB" id="9807740at2"/>
<dbReference type="InterPro" id="IPR002036">
    <property type="entry name" value="YbeY"/>
</dbReference>
<evidence type="ECO:0000256" key="3">
    <source>
        <dbReference type="ARBA" id="ARBA00022723"/>
    </source>
</evidence>
<dbReference type="RefSeq" id="WP_131991088.1">
    <property type="nucleotide sequence ID" value="NZ_SMGK01000001.1"/>
</dbReference>
<dbReference type="Gene3D" id="3.40.390.30">
    <property type="entry name" value="Metalloproteases ('zincins'), catalytic domain"/>
    <property type="match status" value="1"/>
</dbReference>
<evidence type="ECO:0000256" key="4">
    <source>
        <dbReference type="ARBA" id="ARBA00022759"/>
    </source>
</evidence>
<dbReference type="SUPFAM" id="SSF55486">
    <property type="entry name" value="Metalloproteases ('zincins'), catalytic domain"/>
    <property type="match status" value="1"/>
</dbReference>
<feature type="binding site" evidence="7">
    <location>
        <position position="122"/>
    </location>
    <ligand>
        <name>Zn(2+)</name>
        <dbReference type="ChEBI" id="CHEBI:29105"/>
        <note>catalytic</note>
    </ligand>
</feature>
<dbReference type="HAMAP" id="MF_00009">
    <property type="entry name" value="Endoribonucl_YbeY"/>
    <property type="match status" value="1"/>
</dbReference>
<feature type="binding site" evidence="7">
    <location>
        <position position="116"/>
    </location>
    <ligand>
        <name>Zn(2+)</name>
        <dbReference type="ChEBI" id="CHEBI:29105"/>
        <note>catalytic</note>
    </ligand>
</feature>
<dbReference type="InterPro" id="IPR023091">
    <property type="entry name" value="MetalPrtase_cat_dom_sf_prd"/>
</dbReference>
<reference evidence="8 9" key="1">
    <citation type="submission" date="2019-03" db="EMBL/GenBank/DDBJ databases">
        <title>Genomic Encyclopedia of Type Strains, Phase IV (KMG-IV): sequencing the most valuable type-strain genomes for metagenomic binning, comparative biology and taxonomic classification.</title>
        <authorList>
            <person name="Goeker M."/>
        </authorList>
    </citation>
    <scope>NUCLEOTIDE SEQUENCE [LARGE SCALE GENOMIC DNA]</scope>
    <source>
        <strain evidence="8 9">DSM 103428</strain>
    </source>
</reference>
<dbReference type="EC" id="3.1.-.-" evidence="7"/>
<feature type="binding site" evidence="7">
    <location>
        <position position="112"/>
    </location>
    <ligand>
        <name>Zn(2+)</name>
        <dbReference type="ChEBI" id="CHEBI:29105"/>
        <note>catalytic</note>
    </ligand>
</feature>
<keyword evidence="7" id="KW-0698">rRNA processing</keyword>
<gene>
    <name evidence="7" type="primary">ybeY</name>
    <name evidence="8" type="ORF">C7378_0360</name>
</gene>
<keyword evidence="2 7" id="KW-0540">Nuclease</keyword>
<comment type="function">
    <text evidence="7">Single strand-specific metallo-endoribonuclease involved in late-stage 70S ribosome quality control and in maturation of the 3' terminus of the 16S rRNA.</text>
</comment>
<accession>A0A4R1LCM0</accession>